<gene>
    <name evidence="2" type="ordered locus">Cyan7425_1818</name>
</gene>
<dbReference type="Pfam" id="PF14261">
    <property type="entry name" value="DUF4351"/>
    <property type="match status" value="1"/>
</dbReference>
<proteinExistence type="predicted"/>
<reference evidence="2" key="1">
    <citation type="submission" date="2009-01" db="EMBL/GenBank/DDBJ databases">
        <title>Complete sequence of chromosome Cyanothece sp. PCC 7425.</title>
        <authorList>
            <consortium name="US DOE Joint Genome Institute"/>
            <person name="Lucas S."/>
            <person name="Copeland A."/>
            <person name="Lapidus A."/>
            <person name="Glavina del Rio T."/>
            <person name="Dalin E."/>
            <person name="Tice H."/>
            <person name="Bruce D."/>
            <person name="Goodwin L."/>
            <person name="Pitluck S."/>
            <person name="Sims D."/>
            <person name="Meineke L."/>
            <person name="Brettin T."/>
            <person name="Detter J.C."/>
            <person name="Han C."/>
            <person name="Larimer F."/>
            <person name="Land M."/>
            <person name="Hauser L."/>
            <person name="Kyrpides N."/>
            <person name="Ovchinnikova G."/>
            <person name="Liberton M."/>
            <person name="Stoeckel J."/>
            <person name="Banerjee A."/>
            <person name="Singh A."/>
            <person name="Page L."/>
            <person name="Sato H."/>
            <person name="Zhao L."/>
            <person name="Sherman L."/>
            <person name="Pakrasi H."/>
            <person name="Richardson P."/>
        </authorList>
    </citation>
    <scope>NUCLEOTIDE SEQUENCE</scope>
    <source>
        <strain evidence="2">PCC 7425</strain>
    </source>
</reference>
<dbReference type="InterPro" id="IPR010106">
    <property type="entry name" value="RpnA"/>
</dbReference>
<evidence type="ECO:0000259" key="1">
    <source>
        <dbReference type="Pfam" id="PF14261"/>
    </source>
</evidence>
<feature type="domain" description="DUF4351" evidence="1">
    <location>
        <begin position="212"/>
        <end position="273"/>
    </location>
</feature>
<dbReference type="EMBL" id="CP001344">
    <property type="protein sequence ID" value="ACL44185.1"/>
    <property type="molecule type" value="Genomic_DNA"/>
</dbReference>
<dbReference type="STRING" id="395961.Cyan7425_1818"/>
<evidence type="ECO:0000313" key="2">
    <source>
        <dbReference type="EMBL" id="ACL44185.1"/>
    </source>
</evidence>
<organism evidence="2">
    <name type="scientific">Cyanothece sp. (strain PCC 7425 / ATCC 29141)</name>
    <dbReference type="NCBI Taxonomy" id="395961"/>
    <lineage>
        <taxon>Bacteria</taxon>
        <taxon>Bacillati</taxon>
        <taxon>Cyanobacteriota</taxon>
        <taxon>Cyanophyceae</taxon>
        <taxon>Gomontiellales</taxon>
        <taxon>Cyanothecaceae</taxon>
        <taxon>Cyanothece</taxon>
    </lineage>
</organism>
<dbReference type="NCBIfam" id="TIGR01784">
    <property type="entry name" value="T_den_put_tspse"/>
    <property type="match status" value="1"/>
</dbReference>
<dbReference type="AlphaFoldDB" id="B8HS79"/>
<dbReference type="OrthoDB" id="510169at2"/>
<accession>B8HS79</accession>
<sequence length="280" mass="32114">MFDNVCKFLAESFSADFATWFFGQPLALTQLSPSELSLEPIRADALILLTNAEVVLHLEFQTEAEEQIPFRMLDYRVRVYRRFPHKQMRQVVIYLKPTGSALVHQQEFAIPGTRHTFEVIRLWEQPSEQFLQTPGLLPFAALGASDSSENTLNQVARKIEAISDLRTQSNVSAASAILAGLVLEKEVIQRLLRQDIMRESVIYQDIWQEGRQEGRQEGLNLERALVVRQLTWRLGTLPQKLENKVQSLSHSQLERLGEALLDFIQLSELEDWLNSQVNNL</sequence>
<dbReference type="PANTHER" id="PTHR34613:SF1">
    <property type="entry name" value="SLL6017 PROTEIN"/>
    <property type="match status" value="1"/>
</dbReference>
<dbReference type="KEGG" id="cyn:Cyan7425_1818"/>
<name>B8HS79_CYAP4</name>
<dbReference type="PANTHER" id="PTHR34613">
    <property type="entry name" value="SLL0800 PROTEIN"/>
    <property type="match status" value="1"/>
</dbReference>
<dbReference type="eggNOG" id="COG5464">
    <property type="taxonomic scope" value="Bacteria"/>
</dbReference>
<dbReference type="HOGENOM" id="CLU_069065_3_0_3"/>
<dbReference type="InterPro" id="IPR025587">
    <property type="entry name" value="DUF4351"/>
</dbReference>
<protein>
    <recommendedName>
        <fullName evidence="1">DUF4351 domain-containing protein</fullName>
    </recommendedName>
</protein>